<dbReference type="Proteomes" id="UP000199820">
    <property type="component" value="Unassembled WGS sequence"/>
</dbReference>
<dbReference type="Gene3D" id="3.30.70.20">
    <property type="match status" value="1"/>
</dbReference>
<dbReference type="PROSITE" id="PS51918">
    <property type="entry name" value="RADICAL_SAM"/>
    <property type="match status" value="1"/>
</dbReference>
<feature type="domain" description="Radical SAM core" evidence="11">
    <location>
        <begin position="21"/>
        <end position="302"/>
    </location>
</feature>
<keyword evidence="7" id="KW-0408">Iron</keyword>
<evidence type="ECO:0000313" key="12">
    <source>
        <dbReference type="EMBL" id="SET21438.1"/>
    </source>
</evidence>
<dbReference type="InterPro" id="IPR017896">
    <property type="entry name" value="4Fe4S_Fe-S-bd"/>
</dbReference>
<dbReference type="NCBIfam" id="TIGR02494">
    <property type="entry name" value="PFLE_PFLC"/>
    <property type="match status" value="1"/>
</dbReference>
<dbReference type="InterPro" id="IPR017900">
    <property type="entry name" value="4Fe4S_Fe_S_CS"/>
</dbReference>
<keyword evidence="12" id="KW-0456">Lyase</keyword>
<dbReference type="InterPro" id="IPR040074">
    <property type="entry name" value="BssD/PflA/YjjW"/>
</dbReference>
<evidence type="ECO:0000259" key="10">
    <source>
        <dbReference type="PROSITE" id="PS51379"/>
    </source>
</evidence>
<evidence type="ECO:0000256" key="7">
    <source>
        <dbReference type="ARBA" id="ARBA00023004"/>
    </source>
</evidence>
<dbReference type="AlphaFoldDB" id="A0A1I0CP59"/>
<keyword evidence="5" id="KW-0479">Metal-binding</keyword>
<dbReference type="PROSITE" id="PS01087">
    <property type="entry name" value="RADICAL_ACTIVATING"/>
    <property type="match status" value="1"/>
</dbReference>
<dbReference type="PROSITE" id="PS51379">
    <property type="entry name" value="4FE4S_FER_2"/>
    <property type="match status" value="2"/>
</dbReference>
<dbReference type="Pfam" id="PF04055">
    <property type="entry name" value="Radical_SAM"/>
    <property type="match status" value="1"/>
</dbReference>
<dbReference type="PROSITE" id="PS00198">
    <property type="entry name" value="4FE4S_FER_1"/>
    <property type="match status" value="1"/>
</dbReference>
<dbReference type="eggNOG" id="COG1180">
    <property type="taxonomic scope" value="Bacteria"/>
</dbReference>
<dbReference type="PIRSF" id="PIRSF000371">
    <property type="entry name" value="PFL_act_enz"/>
    <property type="match status" value="1"/>
</dbReference>
<evidence type="ECO:0000313" key="13">
    <source>
        <dbReference type="Proteomes" id="UP000199820"/>
    </source>
</evidence>
<dbReference type="RefSeq" id="WP_074648924.1">
    <property type="nucleotide sequence ID" value="NZ_FOIL01000008.1"/>
</dbReference>
<evidence type="ECO:0000256" key="1">
    <source>
        <dbReference type="ARBA" id="ARBA00001966"/>
    </source>
</evidence>
<dbReference type="Pfam" id="PF00037">
    <property type="entry name" value="Fer4"/>
    <property type="match status" value="2"/>
</dbReference>
<dbReference type="InterPro" id="IPR001989">
    <property type="entry name" value="Radical_activat_CS"/>
</dbReference>
<dbReference type="InterPro" id="IPR007197">
    <property type="entry name" value="rSAM"/>
</dbReference>
<feature type="domain" description="4Fe-4S ferredoxin-type" evidence="10">
    <location>
        <begin position="80"/>
        <end position="109"/>
    </location>
</feature>
<dbReference type="EMBL" id="FOIL01000008">
    <property type="protein sequence ID" value="SET21438.1"/>
    <property type="molecule type" value="Genomic_DNA"/>
</dbReference>
<dbReference type="SFLD" id="SFLDG01118">
    <property type="entry name" value="activating_enzymes__group_2"/>
    <property type="match status" value="1"/>
</dbReference>
<comment type="similarity">
    <text evidence="2">Belongs to the organic radical-activating enzymes family.</text>
</comment>
<evidence type="ECO:0000256" key="5">
    <source>
        <dbReference type="ARBA" id="ARBA00022723"/>
    </source>
</evidence>
<dbReference type="SUPFAM" id="SSF54862">
    <property type="entry name" value="4Fe-4S ferredoxins"/>
    <property type="match status" value="1"/>
</dbReference>
<dbReference type="InterPro" id="IPR034457">
    <property type="entry name" value="Organic_radical-activating"/>
</dbReference>
<dbReference type="Gene3D" id="3.80.30.10">
    <property type="entry name" value="pyruvate-formate lyase- activating enzyme"/>
    <property type="match status" value="1"/>
</dbReference>
<proteinExistence type="inferred from homology"/>
<comment type="catalytic activity">
    <reaction evidence="9">
        <text>glycyl-[protein] + reduced [flavodoxin] + S-adenosyl-L-methionine = glycin-2-yl radical-[protein] + semiquinone [flavodoxin] + 5'-deoxyadenosine + L-methionine + H(+)</text>
        <dbReference type="Rhea" id="RHEA:61976"/>
        <dbReference type="Rhea" id="RHEA-COMP:10622"/>
        <dbReference type="Rhea" id="RHEA-COMP:14480"/>
        <dbReference type="Rhea" id="RHEA-COMP:15993"/>
        <dbReference type="Rhea" id="RHEA-COMP:15994"/>
        <dbReference type="ChEBI" id="CHEBI:15378"/>
        <dbReference type="ChEBI" id="CHEBI:17319"/>
        <dbReference type="ChEBI" id="CHEBI:29947"/>
        <dbReference type="ChEBI" id="CHEBI:32722"/>
        <dbReference type="ChEBI" id="CHEBI:57618"/>
        <dbReference type="ChEBI" id="CHEBI:57844"/>
        <dbReference type="ChEBI" id="CHEBI:59789"/>
        <dbReference type="ChEBI" id="CHEBI:140311"/>
    </reaction>
</comment>
<dbReference type="InterPro" id="IPR058240">
    <property type="entry name" value="rSAM_sf"/>
</dbReference>
<keyword evidence="6" id="KW-0560">Oxidoreductase</keyword>
<gene>
    <name evidence="12" type="ORF">SAMN04487771_100823</name>
</gene>
<keyword evidence="3" id="KW-0004">4Fe-4S</keyword>
<dbReference type="GO" id="GO:0016829">
    <property type="term" value="F:lyase activity"/>
    <property type="evidence" value="ECO:0007669"/>
    <property type="project" value="UniProtKB-KW"/>
</dbReference>
<name>A0A1I0CP59_9FIRM</name>
<feature type="domain" description="4Fe-4S ferredoxin-type" evidence="10">
    <location>
        <begin position="52"/>
        <end position="76"/>
    </location>
</feature>
<dbReference type="SFLD" id="SFLDG01066">
    <property type="entry name" value="organic_radical-activating_enz"/>
    <property type="match status" value="1"/>
</dbReference>
<evidence type="ECO:0000256" key="8">
    <source>
        <dbReference type="ARBA" id="ARBA00023014"/>
    </source>
</evidence>
<dbReference type="InterPro" id="IPR012839">
    <property type="entry name" value="Organic_radical_activase"/>
</dbReference>
<evidence type="ECO:0000256" key="4">
    <source>
        <dbReference type="ARBA" id="ARBA00022691"/>
    </source>
</evidence>
<dbReference type="GO" id="GO:0046872">
    <property type="term" value="F:metal ion binding"/>
    <property type="evidence" value="ECO:0007669"/>
    <property type="project" value="UniProtKB-KW"/>
</dbReference>
<dbReference type="OrthoDB" id="9782387at2"/>
<evidence type="ECO:0000256" key="9">
    <source>
        <dbReference type="ARBA" id="ARBA00047365"/>
    </source>
</evidence>
<dbReference type="SFLD" id="SFLDS00029">
    <property type="entry name" value="Radical_SAM"/>
    <property type="match status" value="1"/>
</dbReference>
<keyword evidence="4" id="KW-0949">S-adenosyl-L-methionine</keyword>
<evidence type="ECO:0000256" key="6">
    <source>
        <dbReference type="ARBA" id="ARBA00023002"/>
    </source>
</evidence>
<evidence type="ECO:0000256" key="2">
    <source>
        <dbReference type="ARBA" id="ARBA00009777"/>
    </source>
</evidence>
<sequence length="306" mass="33535">MDQINYELEGLVFDIQRFSVNDGPGIRTIVFLNGCPLRCQWCSNPESQLPKTVVMFNAAECIHCGRCIGTCPNGAIGKENPAMINHDKCTGCGECTMVCPVGALILKGKRMTVAEVIEELKKDSTNYRRSGGGLTVSGGEPLVQHEFTRELLKAAHAQGWNTAIETTACASEEVIRDVLPHVDLALTDVKSTDSSKHEHFTGVPNTQILKGVKLVSEITKIMVRVPVIPGFNEKPEEIRQIAEFAKTLNRDHLMGVNLLPYHALGENKYKMLGREYQMHGVSTLTGEEIDALKAAVEETGVTCRIG</sequence>
<dbReference type="GO" id="GO:0051539">
    <property type="term" value="F:4 iron, 4 sulfur cluster binding"/>
    <property type="evidence" value="ECO:0007669"/>
    <property type="project" value="UniProtKB-KW"/>
</dbReference>
<keyword evidence="13" id="KW-1185">Reference proteome</keyword>
<organism evidence="12 13">
    <name type="scientific">[Clostridium] aminophilum</name>
    <dbReference type="NCBI Taxonomy" id="1526"/>
    <lineage>
        <taxon>Bacteria</taxon>
        <taxon>Bacillati</taxon>
        <taxon>Bacillota</taxon>
        <taxon>Clostridia</taxon>
        <taxon>Lachnospirales</taxon>
        <taxon>Lachnospiraceae</taxon>
    </lineage>
</organism>
<reference evidence="12 13" key="1">
    <citation type="submission" date="2016-10" db="EMBL/GenBank/DDBJ databases">
        <authorList>
            <person name="de Groot N.N."/>
        </authorList>
    </citation>
    <scope>NUCLEOTIDE SEQUENCE [LARGE SCALE GENOMIC DNA]</scope>
    <source>
        <strain evidence="12 13">KH1P1</strain>
    </source>
</reference>
<dbReference type="GO" id="GO:0016491">
    <property type="term" value="F:oxidoreductase activity"/>
    <property type="evidence" value="ECO:0007669"/>
    <property type="project" value="UniProtKB-KW"/>
</dbReference>
<dbReference type="SUPFAM" id="SSF102114">
    <property type="entry name" value="Radical SAM enzymes"/>
    <property type="match status" value="1"/>
</dbReference>
<keyword evidence="12" id="KW-0670">Pyruvate</keyword>
<dbReference type="STRING" id="1526.SAMN02910262_00055"/>
<accession>A0A1I0CP59</accession>
<evidence type="ECO:0000256" key="3">
    <source>
        <dbReference type="ARBA" id="ARBA00022485"/>
    </source>
</evidence>
<dbReference type="PANTHER" id="PTHR30352">
    <property type="entry name" value="PYRUVATE FORMATE-LYASE-ACTIVATING ENZYME"/>
    <property type="match status" value="1"/>
</dbReference>
<dbReference type="PANTHER" id="PTHR30352:SF4">
    <property type="entry name" value="PYRUVATE FORMATE-LYASE 2-ACTIVATING ENZYME"/>
    <property type="match status" value="1"/>
</dbReference>
<evidence type="ECO:0000259" key="11">
    <source>
        <dbReference type="PROSITE" id="PS51918"/>
    </source>
</evidence>
<comment type="cofactor">
    <cofactor evidence="1">
        <name>[4Fe-4S] cluster</name>
        <dbReference type="ChEBI" id="CHEBI:49883"/>
    </cofactor>
</comment>
<keyword evidence="8" id="KW-0411">Iron-sulfur</keyword>
<protein>
    <submittedName>
        <fullName evidence="12">Pyruvate formate lyase activating enzyme</fullName>
    </submittedName>
</protein>